<dbReference type="EMBL" id="JACOQH010000002">
    <property type="protein sequence ID" value="MBC5753068.1"/>
    <property type="molecule type" value="Genomic_DNA"/>
</dbReference>
<evidence type="ECO:0000256" key="9">
    <source>
        <dbReference type="ARBA" id="ARBA00023136"/>
    </source>
</evidence>
<sequence>MKKNLISVLILALLVVNLVLTAILTITILPETKKSNELINQVCSAINLELKSGEGTDASTVPIDDIETYDIPDSMTINLKRGDDGKDHYAVLTVSLSLNKGDPDYETYQPTLDTKQSLIKNEINTIVAEYTYDQIRDNQQQVQDAILKDLQKLFDSDFIVSVGFSSATYQ</sequence>
<gene>
    <name evidence="11" type="ORF">H8Z76_03335</name>
</gene>
<comment type="caution">
    <text evidence="11">The sequence shown here is derived from an EMBL/GenBank/DDBJ whole genome shotgun (WGS) entry which is preliminary data.</text>
</comment>
<keyword evidence="5 10" id="KW-0145">Chemotaxis</keyword>
<dbReference type="RefSeq" id="WP_022514664.1">
    <property type="nucleotide sequence ID" value="NZ_JACOQH010000002.1"/>
</dbReference>
<keyword evidence="9 10" id="KW-0472">Membrane</keyword>
<accession>A0ABR7I7Z8</accession>
<keyword evidence="11" id="KW-0966">Cell projection</keyword>
<reference evidence="11 12" key="1">
    <citation type="submission" date="2020-08" db="EMBL/GenBank/DDBJ databases">
        <title>Genome public.</title>
        <authorList>
            <person name="Liu C."/>
            <person name="Sun Q."/>
        </authorList>
    </citation>
    <scope>NUCLEOTIDE SEQUENCE [LARGE SCALE GENOMIC DNA]</scope>
    <source>
        <strain evidence="11 12">BX0805</strain>
    </source>
</reference>
<comment type="function">
    <text evidence="1 10">Controls the rotational direction of flagella during chemotaxis.</text>
</comment>
<dbReference type="Pfam" id="PF03748">
    <property type="entry name" value="FliL"/>
    <property type="match status" value="1"/>
</dbReference>
<keyword evidence="4 10" id="KW-1003">Cell membrane</keyword>
<evidence type="ECO:0000256" key="6">
    <source>
        <dbReference type="ARBA" id="ARBA00022692"/>
    </source>
</evidence>
<keyword evidence="12" id="KW-1185">Reference proteome</keyword>
<keyword evidence="7 10" id="KW-0283">Flagellar rotation</keyword>
<comment type="similarity">
    <text evidence="3 10">Belongs to the FliL family.</text>
</comment>
<dbReference type="InterPro" id="IPR005503">
    <property type="entry name" value="FliL"/>
</dbReference>
<evidence type="ECO:0000256" key="5">
    <source>
        <dbReference type="ARBA" id="ARBA00022500"/>
    </source>
</evidence>
<evidence type="ECO:0000256" key="1">
    <source>
        <dbReference type="ARBA" id="ARBA00002254"/>
    </source>
</evidence>
<evidence type="ECO:0000256" key="7">
    <source>
        <dbReference type="ARBA" id="ARBA00022779"/>
    </source>
</evidence>
<protein>
    <recommendedName>
        <fullName evidence="10">Flagellar protein FliL</fullName>
    </recommendedName>
</protein>
<evidence type="ECO:0000256" key="8">
    <source>
        <dbReference type="ARBA" id="ARBA00022989"/>
    </source>
</evidence>
<keyword evidence="11" id="KW-0969">Cilium</keyword>
<evidence type="ECO:0000256" key="3">
    <source>
        <dbReference type="ARBA" id="ARBA00008281"/>
    </source>
</evidence>
<keyword evidence="6" id="KW-0812">Transmembrane</keyword>
<proteinExistence type="inferred from homology"/>
<comment type="subcellular location">
    <subcellularLocation>
        <location evidence="2">Cell membrane</location>
        <topology evidence="2">Single-pass membrane protein</topology>
    </subcellularLocation>
</comment>
<organism evidence="11 12">
    <name type="scientific">Roseburia yibonii</name>
    <dbReference type="NCBI Taxonomy" id="2763063"/>
    <lineage>
        <taxon>Bacteria</taxon>
        <taxon>Bacillati</taxon>
        <taxon>Bacillota</taxon>
        <taxon>Clostridia</taxon>
        <taxon>Lachnospirales</taxon>
        <taxon>Lachnospiraceae</taxon>
        <taxon>Roseburia</taxon>
    </lineage>
</organism>
<dbReference type="Proteomes" id="UP000621540">
    <property type="component" value="Unassembled WGS sequence"/>
</dbReference>
<keyword evidence="11" id="KW-0282">Flagellum</keyword>
<evidence type="ECO:0000256" key="4">
    <source>
        <dbReference type="ARBA" id="ARBA00022475"/>
    </source>
</evidence>
<evidence type="ECO:0000313" key="11">
    <source>
        <dbReference type="EMBL" id="MBC5753068.1"/>
    </source>
</evidence>
<evidence type="ECO:0000256" key="2">
    <source>
        <dbReference type="ARBA" id="ARBA00004162"/>
    </source>
</evidence>
<evidence type="ECO:0000313" key="12">
    <source>
        <dbReference type="Proteomes" id="UP000621540"/>
    </source>
</evidence>
<name>A0ABR7I7Z8_9FIRM</name>
<evidence type="ECO:0000256" key="10">
    <source>
        <dbReference type="RuleBase" id="RU364125"/>
    </source>
</evidence>
<keyword evidence="8" id="KW-1133">Transmembrane helix</keyword>